<dbReference type="OrthoDB" id="979024at2"/>
<reference evidence="1 2" key="1">
    <citation type="submission" date="2014-04" db="EMBL/GenBank/DDBJ databases">
        <title>Characterization and application of a salt tolerant electro-active bacterium.</title>
        <authorList>
            <person name="Yang L."/>
            <person name="Wei S."/>
            <person name="Tay Q.X.M."/>
        </authorList>
    </citation>
    <scope>NUCLEOTIDE SEQUENCE [LARGE SCALE GENOMIC DNA]</scope>
    <source>
        <strain evidence="1 2">LY1</strain>
    </source>
</reference>
<proteinExistence type="predicted"/>
<comment type="caution">
    <text evidence="1">The sequence shown here is derived from an EMBL/GenBank/DDBJ whole genome shotgun (WGS) entry which is preliminary data.</text>
</comment>
<dbReference type="STRING" id="1048983.EL17_01915"/>
<evidence type="ECO:0000313" key="1">
    <source>
        <dbReference type="EMBL" id="KEO75320.1"/>
    </source>
</evidence>
<dbReference type="Proteomes" id="UP000027821">
    <property type="component" value="Unassembled WGS sequence"/>
</dbReference>
<gene>
    <name evidence="1" type="ORF">EL17_01915</name>
</gene>
<dbReference type="AlphaFoldDB" id="A0A074L4A6"/>
<accession>A0A074L4A6</accession>
<organism evidence="1 2">
    <name type="scientific">Anditalea andensis</name>
    <dbReference type="NCBI Taxonomy" id="1048983"/>
    <lineage>
        <taxon>Bacteria</taxon>
        <taxon>Pseudomonadati</taxon>
        <taxon>Bacteroidota</taxon>
        <taxon>Cytophagia</taxon>
        <taxon>Cytophagales</taxon>
        <taxon>Cytophagaceae</taxon>
        <taxon>Anditalea</taxon>
    </lineage>
</organism>
<evidence type="ECO:0000313" key="2">
    <source>
        <dbReference type="Proteomes" id="UP000027821"/>
    </source>
</evidence>
<dbReference type="eggNOG" id="ENOG5032T43">
    <property type="taxonomic scope" value="Bacteria"/>
</dbReference>
<protein>
    <submittedName>
        <fullName evidence="1">Uncharacterized protein</fullName>
    </submittedName>
</protein>
<dbReference type="EMBL" id="JMIH01000013">
    <property type="protein sequence ID" value="KEO75320.1"/>
    <property type="molecule type" value="Genomic_DNA"/>
</dbReference>
<keyword evidence="2" id="KW-1185">Reference proteome</keyword>
<name>A0A074L4A6_9BACT</name>
<sequence>MKKIFYIVILTCLTMQVSIGQDFPSQIWHQGKLMMANGDMLSGTLKYDLETNIVQRRGQQGIETYNSSSIEYFEILDEYYGGIRTFYSLPFAMNTDYEVPVFFELLTDGQDMTLLCREYITVENRMGGMGMGGMYMNPMMRGPMMGMNKLAFNFYFLQDGRIQKYSQKRKDLINLMDDKSQEIKLFIRKNRLQHDQRGDLLRITAYYNKLKE</sequence>